<dbReference type="Pfam" id="PF06094">
    <property type="entry name" value="GGACT"/>
    <property type="match status" value="1"/>
</dbReference>
<accession>A0A0L1IQB0</accession>
<dbReference type="EMBL" id="JNOM01000419">
    <property type="protein sequence ID" value="KNG81689.1"/>
    <property type="molecule type" value="Genomic_DNA"/>
</dbReference>
<dbReference type="RefSeq" id="XP_015402612.1">
    <property type="nucleotide sequence ID" value="XM_015555784.1"/>
</dbReference>
<dbReference type="Proteomes" id="UP000037505">
    <property type="component" value="Unassembled WGS sequence"/>
</dbReference>
<dbReference type="OrthoDB" id="1044435at2759"/>
<dbReference type="AlphaFoldDB" id="A0A0L1IQB0"/>
<reference evidence="2 3" key="1">
    <citation type="submission" date="2014-06" db="EMBL/GenBank/DDBJ databases">
        <title>The Genome of the Aflatoxigenic Filamentous Fungus Aspergillus nomius.</title>
        <authorList>
            <person name="Moore M.G."/>
            <person name="Shannon B.M."/>
            <person name="Brian M.M."/>
        </authorList>
    </citation>
    <scope>NUCLEOTIDE SEQUENCE [LARGE SCALE GENOMIC DNA]</scope>
    <source>
        <strain evidence="2 3">NRRL 13137</strain>
    </source>
</reference>
<evidence type="ECO:0000313" key="3">
    <source>
        <dbReference type="Proteomes" id="UP000037505"/>
    </source>
</evidence>
<dbReference type="InterPro" id="IPR009288">
    <property type="entry name" value="AIG2-like_dom"/>
</dbReference>
<organism evidence="2 3">
    <name type="scientific">Aspergillus nomiae NRRL (strain ATCC 15546 / NRRL 13137 / CBS 260.88 / M93)</name>
    <dbReference type="NCBI Taxonomy" id="1509407"/>
    <lineage>
        <taxon>Eukaryota</taxon>
        <taxon>Fungi</taxon>
        <taxon>Dikarya</taxon>
        <taxon>Ascomycota</taxon>
        <taxon>Pezizomycotina</taxon>
        <taxon>Eurotiomycetes</taxon>
        <taxon>Eurotiomycetidae</taxon>
        <taxon>Eurotiales</taxon>
        <taxon>Aspergillaceae</taxon>
        <taxon>Aspergillus</taxon>
        <taxon>Aspergillus subgen. Circumdati</taxon>
    </lineage>
</organism>
<dbReference type="GeneID" id="26812332"/>
<protein>
    <recommendedName>
        <fullName evidence="1">Gamma-glutamylcyclotransferase AIG2-like domain-containing protein</fullName>
    </recommendedName>
</protein>
<name>A0A0L1IQB0_ASPN3</name>
<gene>
    <name evidence="2" type="ORF">ANOM_010528</name>
</gene>
<sequence>MECKPWYPADFNQALLNTFTEEALAELLERPNCAPRFVYGVLMLPTALKYFIGENPTTDITKRMTRACVSGYMLHQISPQSPPVVVQTSNPRDTVQGMLLLGLDMDQRNLIYDLEGGLMNLVDVRAQIRLKDSSLPCHDICSDRMIDAGMFAWYGSREGLIPVKSTAWPLDEFLKEKFYETLLILNTGICWTDRGCFCKTGVAIGLSFSGIIRD</sequence>
<proteinExistence type="predicted"/>
<keyword evidence="3" id="KW-1185">Reference proteome</keyword>
<evidence type="ECO:0000313" key="2">
    <source>
        <dbReference type="EMBL" id="KNG81689.1"/>
    </source>
</evidence>
<dbReference type="Gene3D" id="3.10.490.10">
    <property type="entry name" value="Gamma-glutamyl cyclotransferase-like"/>
    <property type="match status" value="1"/>
</dbReference>
<comment type="caution">
    <text evidence="2">The sequence shown here is derived from an EMBL/GenBank/DDBJ whole genome shotgun (WGS) entry which is preliminary data.</text>
</comment>
<evidence type="ECO:0000259" key="1">
    <source>
        <dbReference type="Pfam" id="PF06094"/>
    </source>
</evidence>
<feature type="domain" description="Gamma-glutamylcyclotransferase AIG2-like" evidence="1">
    <location>
        <begin position="37"/>
        <end position="129"/>
    </location>
</feature>